<protein>
    <submittedName>
        <fullName evidence="2">Uncharacterized protein</fullName>
    </submittedName>
</protein>
<dbReference type="AlphaFoldDB" id="M7XAE3"/>
<organism evidence="2 3">
    <name type="scientific">Entamoeba histolytica HM-3:IMSS</name>
    <dbReference type="NCBI Taxonomy" id="885315"/>
    <lineage>
        <taxon>Eukaryota</taxon>
        <taxon>Amoebozoa</taxon>
        <taxon>Evosea</taxon>
        <taxon>Archamoebae</taxon>
        <taxon>Mastigamoebida</taxon>
        <taxon>Entamoebidae</taxon>
        <taxon>Entamoeba</taxon>
    </lineage>
</organism>
<evidence type="ECO:0000256" key="1">
    <source>
        <dbReference type="SAM" id="MobiDB-lite"/>
    </source>
</evidence>
<evidence type="ECO:0000313" key="3">
    <source>
        <dbReference type="Proteomes" id="UP000030780"/>
    </source>
</evidence>
<name>M7XAE3_ENTHI</name>
<dbReference type="Proteomes" id="UP000030780">
    <property type="component" value="Unassembled WGS sequence"/>
</dbReference>
<dbReference type="EMBL" id="KB637243">
    <property type="protein sequence ID" value="EMS17118.1"/>
    <property type="molecule type" value="Genomic_DNA"/>
</dbReference>
<evidence type="ECO:0000313" key="2">
    <source>
        <dbReference type="EMBL" id="EMS17118.1"/>
    </source>
</evidence>
<proteinExistence type="predicted"/>
<feature type="region of interest" description="Disordered" evidence="1">
    <location>
        <begin position="1"/>
        <end position="20"/>
    </location>
</feature>
<dbReference type="VEuPathDB" id="AmoebaDB:KM1_325780"/>
<accession>M7XAE3</accession>
<sequence>MPGPGGYPMGGCPPPYYNPF</sequence>
<reference evidence="2 3" key="1">
    <citation type="submission" date="2013-01" db="EMBL/GenBank/DDBJ databases">
        <authorList>
            <person name="Inman J."/>
            <person name="Zafar N."/>
            <person name="Lorenzi H."/>
            <person name="Caler E."/>
        </authorList>
    </citation>
    <scope>NUCLEOTIDE SEQUENCE [LARGE SCALE GENOMIC DNA]</scope>
    <source>
        <strain evidence="2 3">HM-3:IMSS</strain>
    </source>
</reference>
<gene>
    <name evidence="2" type="ORF">KM1_325780</name>
</gene>